<evidence type="ECO:0000256" key="2">
    <source>
        <dbReference type="ARBA" id="ARBA00004170"/>
    </source>
</evidence>
<comment type="similarity">
    <text evidence="3 9">Belongs to the cation transport ATPase (P-type) (TC 3.A.3) family. Type IB subfamily.</text>
</comment>
<feature type="transmembrane region" description="Helical" evidence="9">
    <location>
        <begin position="307"/>
        <end position="328"/>
    </location>
</feature>
<evidence type="ECO:0000256" key="5">
    <source>
        <dbReference type="ARBA" id="ARBA00022723"/>
    </source>
</evidence>
<dbReference type="CDD" id="cd02079">
    <property type="entry name" value="P-type_ATPase_HM"/>
    <property type="match status" value="1"/>
</dbReference>
<evidence type="ECO:0000256" key="3">
    <source>
        <dbReference type="ARBA" id="ARBA00006024"/>
    </source>
</evidence>
<dbReference type="Gene3D" id="3.30.70.100">
    <property type="match status" value="1"/>
</dbReference>
<dbReference type="InterPro" id="IPR044492">
    <property type="entry name" value="P_typ_ATPase_HD_dom"/>
</dbReference>
<dbReference type="SFLD" id="SFLDF00027">
    <property type="entry name" value="p-type_atpase"/>
    <property type="match status" value="1"/>
</dbReference>
<accession>A0A2R6S0Q1</accession>
<feature type="domain" description="HMA" evidence="10">
    <location>
        <begin position="6"/>
        <end position="72"/>
    </location>
</feature>
<dbReference type="Gramene" id="PSS35840">
    <property type="protein sequence ID" value="PSS35840"/>
    <property type="gene ID" value="CEY00_Acc00306"/>
</dbReference>
<dbReference type="AlphaFoldDB" id="A0A2R6S0Q1"/>
<keyword evidence="5 9" id="KW-0479">Metal-binding</keyword>
<dbReference type="FunFam" id="2.70.150.10:FF:000002">
    <property type="entry name" value="Copper-transporting ATPase 1, putative"/>
    <property type="match status" value="1"/>
</dbReference>
<dbReference type="InterPro" id="IPR059000">
    <property type="entry name" value="ATPase_P-type_domA"/>
</dbReference>
<keyword evidence="4 9" id="KW-0812">Transmembrane</keyword>
<dbReference type="PANTHER" id="PTHR48085:SF3">
    <property type="entry name" value="INACTIVE CADMIUM_ZINC-TRANSPORTING ATPASE HMA3"/>
    <property type="match status" value="1"/>
</dbReference>
<sequence length="856" mass="92732">MMAKLEKSNFEVLGLCCSSEVPLIERILKPLNGVDEISVIVPTKTVIVLHDPLLISRTQLVEALNRERLEANVKLHGEVKFQKKWPEKWVIACGLLLALSFLKYVYEPLQWLALGAVAIGLPSVIFKSIAAIRNCTPNVNILMLIAVGGTLALQDFSEAGAIVFLYAISQWLESAASYKATAVMSSLTSMAPQKAILAETGRQVDVNNVSVSTVLVVKAGDAIPIDGIIVEGQCEVDEKMLTGESFPVVKQLDDTVLAGTVNLNGYVKIKTTALAEDCVVARMTKLVEDAHRKKSTAERFIDSCAKYYIPAVMLLSAGFAVIPAAFRVRNENYWFHLALVVLVSACPCALILSTPVAIFCALSEAAMTGLLVKGGEYLEILAKVKTMAFDKTGTITRGEFVVTDFQSLCDDISLSTLLYWVSSIESKSSHPMATALVDYARFYAIEPKPENVEDFQNFPGEGIFGKIDGKDVYVGNRRISVRAGSTTVPTMEAHTMGGKTSGFIYCGPSAVGVFTLSDACRSGAKEAIEELKSLGIRTTMLTGDCHAAAVLVQDQLEDALDEVRAELLPEDKARIIEDLKKKNKGGVAMIGDGMNDAPALATADVGISMGISGSALATETGHMILMSNNIRKIPEAVRLARKTRRKLIENVIISITVKGAILALAFAGYPQVWAAVLADVGTCLVVILNSMLLLQGPQPQPQPKKEEIYCNEKPGCWNMSDCHTPLISNSCCSNSSTVAEERCETQEYCSLRRCQAETLRKSSSSCRKDKCKDLLDRQNHVSEGGDVDDATSIDDVALVGASVDPILAMHANATTNIREEREIIRCCSNNLNDHDSCHKHEEDLAGPNNLSEIIIT</sequence>
<reference evidence="12" key="2">
    <citation type="journal article" date="2018" name="BMC Genomics">
        <title>A manually annotated Actinidia chinensis var. chinensis (kiwifruit) genome highlights the challenges associated with draft genomes and gene prediction in plants.</title>
        <authorList>
            <person name="Pilkington S.M."/>
            <person name="Crowhurst R."/>
            <person name="Hilario E."/>
            <person name="Nardozza S."/>
            <person name="Fraser L."/>
            <person name="Peng Y."/>
            <person name="Gunaseelan K."/>
            <person name="Simpson R."/>
            <person name="Tahir J."/>
            <person name="Deroles S.C."/>
            <person name="Templeton K."/>
            <person name="Luo Z."/>
            <person name="Davy M."/>
            <person name="Cheng C."/>
            <person name="McNeilage M."/>
            <person name="Scaglione D."/>
            <person name="Liu Y."/>
            <person name="Zhang Q."/>
            <person name="Datson P."/>
            <person name="De Silva N."/>
            <person name="Gardiner S.E."/>
            <person name="Bassett H."/>
            <person name="Chagne D."/>
            <person name="McCallum J."/>
            <person name="Dzierzon H."/>
            <person name="Deng C."/>
            <person name="Wang Y.Y."/>
            <person name="Barron L."/>
            <person name="Manako K."/>
            <person name="Bowen J."/>
            <person name="Foster T.M."/>
            <person name="Erridge Z.A."/>
            <person name="Tiffin H."/>
            <person name="Waite C.N."/>
            <person name="Davies K.M."/>
            <person name="Grierson E.P."/>
            <person name="Laing W.A."/>
            <person name="Kirk R."/>
            <person name="Chen X."/>
            <person name="Wood M."/>
            <person name="Montefiori M."/>
            <person name="Brummell D.A."/>
            <person name="Schwinn K.E."/>
            <person name="Catanach A."/>
            <person name="Fullerton C."/>
            <person name="Li D."/>
            <person name="Meiyalaghan S."/>
            <person name="Nieuwenhuizen N."/>
            <person name="Read N."/>
            <person name="Prakash R."/>
            <person name="Hunter D."/>
            <person name="Zhang H."/>
            <person name="McKenzie M."/>
            <person name="Knabel M."/>
            <person name="Harris A."/>
            <person name="Allan A.C."/>
            <person name="Gleave A."/>
            <person name="Chen A."/>
            <person name="Janssen B.J."/>
            <person name="Plunkett B."/>
            <person name="Ampomah-Dwamena C."/>
            <person name="Voogd C."/>
            <person name="Leif D."/>
            <person name="Lafferty D."/>
            <person name="Souleyre E.J.F."/>
            <person name="Varkonyi-Gasic E."/>
            <person name="Gambi F."/>
            <person name="Hanley J."/>
            <person name="Yao J.L."/>
            <person name="Cheung J."/>
            <person name="David K.M."/>
            <person name="Warren B."/>
            <person name="Marsh K."/>
            <person name="Snowden K.C."/>
            <person name="Lin-Wang K."/>
            <person name="Brian L."/>
            <person name="Martinez-Sanchez M."/>
            <person name="Wang M."/>
            <person name="Ileperuma N."/>
            <person name="Macnee N."/>
            <person name="Campin R."/>
            <person name="McAtee P."/>
            <person name="Drummond R.S.M."/>
            <person name="Espley R.V."/>
            <person name="Ireland H.S."/>
            <person name="Wu R."/>
            <person name="Atkinson R.G."/>
            <person name="Karunairetnam S."/>
            <person name="Bulley S."/>
            <person name="Chunkath S."/>
            <person name="Hanley Z."/>
            <person name="Storey R."/>
            <person name="Thrimawithana A.H."/>
            <person name="Thomson S."/>
            <person name="David C."/>
            <person name="Testolin R."/>
            <person name="Huang H."/>
            <person name="Hellens R.P."/>
            <person name="Schaffer R.J."/>
        </authorList>
    </citation>
    <scope>NUCLEOTIDE SEQUENCE [LARGE SCALE GENOMIC DNA]</scope>
    <source>
        <strain evidence="12">cv. Red5</strain>
    </source>
</reference>
<evidence type="ECO:0000256" key="8">
    <source>
        <dbReference type="ARBA" id="ARBA00023136"/>
    </source>
</evidence>
<feature type="transmembrane region" description="Helical" evidence="9">
    <location>
        <begin position="112"/>
        <end position="132"/>
    </location>
</feature>
<keyword evidence="8 9" id="KW-0472">Membrane</keyword>
<feature type="transmembrane region" description="Helical" evidence="9">
    <location>
        <begin position="647"/>
        <end position="666"/>
    </location>
</feature>
<dbReference type="InterPro" id="IPR036412">
    <property type="entry name" value="HAD-like_sf"/>
</dbReference>
<dbReference type="Proteomes" id="UP000241394">
    <property type="component" value="Chromosome LG1"/>
</dbReference>
<dbReference type="InterPro" id="IPR051014">
    <property type="entry name" value="Cation_Transport_ATPase_IB"/>
</dbReference>
<dbReference type="NCBIfam" id="TIGR01525">
    <property type="entry name" value="ATPase-IB_hvy"/>
    <property type="match status" value="1"/>
</dbReference>
<evidence type="ECO:0000256" key="6">
    <source>
        <dbReference type="ARBA" id="ARBA00022967"/>
    </source>
</evidence>
<organism evidence="11 12">
    <name type="scientific">Actinidia chinensis var. chinensis</name>
    <name type="common">Chinese soft-hair kiwi</name>
    <dbReference type="NCBI Taxonomy" id="1590841"/>
    <lineage>
        <taxon>Eukaryota</taxon>
        <taxon>Viridiplantae</taxon>
        <taxon>Streptophyta</taxon>
        <taxon>Embryophyta</taxon>
        <taxon>Tracheophyta</taxon>
        <taxon>Spermatophyta</taxon>
        <taxon>Magnoliopsida</taxon>
        <taxon>eudicotyledons</taxon>
        <taxon>Gunneridae</taxon>
        <taxon>Pentapetalae</taxon>
        <taxon>asterids</taxon>
        <taxon>Ericales</taxon>
        <taxon>Actinidiaceae</taxon>
        <taxon>Actinidia</taxon>
    </lineage>
</organism>
<evidence type="ECO:0000256" key="7">
    <source>
        <dbReference type="ARBA" id="ARBA00022989"/>
    </source>
</evidence>
<dbReference type="SFLD" id="SFLDG00002">
    <property type="entry name" value="C1.7:_P-type_atpase_like"/>
    <property type="match status" value="1"/>
</dbReference>
<dbReference type="InterPro" id="IPR023298">
    <property type="entry name" value="ATPase_P-typ_TM_dom_sf"/>
</dbReference>
<dbReference type="InterPro" id="IPR018303">
    <property type="entry name" value="ATPase_P-typ_P_site"/>
</dbReference>
<dbReference type="InterPro" id="IPR008250">
    <property type="entry name" value="ATPase_P-typ_transduc_dom_A_sf"/>
</dbReference>
<feature type="transmembrane region" description="Helical" evidence="9">
    <location>
        <begin position="672"/>
        <end position="694"/>
    </location>
</feature>
<dbReference type="Pfam" id="PF00702">
    <property type="entry name" value="Hydrolase"/>
    <property type="match status" value="1"/>
</dbReference>
<dbReference type="FunFam" id="3.30.70.100:FF:000022">
    <property type="entry name" value="Putative cadmium/zinc-transporting ATPase 3"/>
    <property type="match status" value="1"/>
</dbReference>
<dbReference type="InterPro" id="IPR027256">
    <property type="entry name" value="P-typ_ATPase_IB"/>
</dbReference>
<dbReference type="PROSITE" id="PS01229">
    <property type="entry name" value="COF_2"/>
    <property type="match status" value="1"/>
</dbReference>
<dbReference type="PROSITE" id="PS00154">
    <property type="entry name" value="ATPASE_E1_E2"/>
    <property type="match status" value="1"/>
</dbReference>
<dbReference type="GO" id="GO:0005524">
    <property type="term" value="F:ATP binding"/>
    <property type="evidence" value="ECO:0007669"/>
    <property type="project" value="UniProtKB-UniRule"/>
</dbReference>
<dbReference type="SUPFAM" id="SSF81653">
    <property type="entry name" value="Calcium ATPase, transduction domain A"/>
    <property type="match status" value="1"/>
</dbReference>
<dbReference type="PRINTS" id="PR00119">
    <property type="entry name" value="CATATPASE"/>
</dbReference>
<keyword evidence="12" id="KW-1185">Reference proteome</keyword>
<dbReference type="FunFam" id="3.40.1110.10:FF:000043">
    <property type="entry name" value="Putative cadmium/zinc-transporting ATPase 3"/>
    <property type="match status" value="1"/>
</dbReference>
<dbReference type="InParanoid" id="A0A2R6S0Q1"/>
<dbReference type="InterPro" id="IPR023299">
    <property type="entry name" value="ATPase_P-typ_cyto_dom_N"/>
</dbReference>
<dbReference type="InterPro" id="IPR036163">
    <property type="entry name" value="HMA_dom_sf"/>
</dbReference>
<dbReference type="InterPro" id="IPR006121">
    <property type="entry name" value="HMA_dom"/>
</dbReference>
<dbReference type="OMA" id="SFDEWIY"/>
<dbReference type="SUPFAM" id="SSF55008">
    <property type="entry name" value="HMA, heavy metal-associated domain"/>
    <property type="match status" value="1"/>
</dbReference>
<keyword evidence="9" id="KW-0067">ATP-binding</keyword>
<dbReference type="SFLD" id="SFLDS00003">
    <property type="entry name" value="Haloacid_Dehalogenase"/>
    <property type="match status" value="1"/>
</dbReference>
<feature type="transmembrane region" description="Helical" evidence="9">
    <location>
        <begin position="89"/>
        <end position="106"/>
    </location>
</feature>
<dbReference type="Gene3D" id="2.70.150.10">
    <property type="entry name" value="Calcium-transporting ATPase, cytoplasmic transduction domain A"/>
    <property type="match status" value="1"/>
</dbReference>
<dbReference type="OrthoDB" id="432719at2759"/>
<dbReference type="GO" id="GO:0019829">
    <property type="term" value="F:ATPase-coupled monoatomic cation transmembrane transporter activity"/>
    <property type="evidence" value="ECO:0007669"/>
    <property type="project" value="InterPro"/>
</dbReference>
<dbReference type="Gene3D" id="3.40.1110.10">
    <property type="entry name" value="Calcium-transporting ATPase, cytoplasmic domain N"/>
    <property type="match status" value="1"/>
</dbReference>
<dbReference type="InterPro" id="IPR001757">
    <property type="entry name" value="P_typ_ATPase"/>
</dbReference>
<dbReference type="SUPFAM" id="SSF81665">
    <property type="entry name" value="Calcium ATPase, transmembrane domain M"/>
    <property type="match status" value="1"/>
</dbReference>
<dbReference type="InterPro" id="IPR023214">
    <property type="entry name" value="HAD_sf"/>
</dbReference>
<evidence type="ECO:0000256" key="4">
    <source>
        <dbReference type="ARBA" id="ARBA00022692"/>
    </source>
</evidence>
<keyword evidence="9" id="KW-0547">Nucleotide-binding</keyword>
<comment type="subcellular location">
    <subcellularLocation>
        <location evidence="1">Membrane</location>
        <topology evidence="1">Multi-pass membrane protein</topology>
    </subcellularLocation>
    <subcellularLocation>
        <location evidence="2">Membrane</location>
        <topology evidence="2">Peripheral membrane protein</topology>
    </subcellularLocation>
</comment>
<dbReference type="NCBIfam" id="TIGR01494">
    <property type="entry name" value="ATPase_P-type"/>
    <property type="match status" value="1"/>
</dbReference>
<dbReference type="STRING" id="1590841.A0A2R6S0Q1"/>
<dbReference type="Gene3D" id="3.40.50.1000">
    <property type="entry name" value="HAD superfamily/HAD-like"/>
    <property type="match status" value="1"/>
</dbReference>
<dbReference type="PROSITE" id="PS50846">
    <property type="entry name" value="HMA_2"/>
    <property type="match status" value="1"/>
</dbReference>
<gene>
    <name evidence="11" type="ORF">CEY00_Acc00306</name>
</gene>
<dbReference type="SUPFAM" id="SSF56784">
    <property type="entry name" value="HAD-like"/>
    <property type="match status" value="1"/>
</dbReference>
<comment type="caution">
    <text evidence="11">The sequence shown here is derived from an EMBL/GenBank/DDBJ whole genome shotgun (WGS) entry which is preliminary data.</text>
</comment>
<evidence type="ECO:0000256" key="1">
    <source>
        <dbReference type="ARBA" id="ARBA00004141"/>
    </source>
</evidence>
<dbReference type="GO" id="GO:0009626">
    <property type="term" value="P:plant-type hypersensitive response"/>
    <property type="evidence" value="ECO:0007669"/>
    <property type="project" value="UniProtKB-KW"/>
</dbReference>
<name>A0A2R6S0Q1_ACTCC</name>
<keyword evidence="7 9" id="KW-1133">Transmembrane helix</keyword>
<evidence type="ECO:0000256" key="9">
    <source>
        <dbReference type="RuleBase" id="RU362081"/>
    </source>
</evidence>
<evidence type="ECO:0000313" key="11">
    <source>
        <dbReference type="EMBL" id="PSS35840.1"/>
    </source>
</evidence>
<keyword evidence="6" id="KW-1278">Translocase</keyword>
<dbReference type="Pfam" id="PF00122">
    <property type="entry name" value="E1-E2_ATPase"/>
    <property type="match status" value="1"/>
</dbReference>
<evidence type="ECO:0000259" key="10">
    <source>
        <dbReference type="PROSITE" id="PS50846"/>
    </source>
</evidence>
<dbReference type="PANTHER" id="PTHR48085">
    <property type="entry name" value="CADMIUM/ZINC-TRANSPORTING ATPASE HMA2-RELATED"/>
    <property type="match status" value="1"/>
</dbReference>
<evidence type="ECO:0000313" key="12">
    <source>
        <dbReference type="Proteomes" id="UP000241394"/>
    </source>
</evidence>
<dbReference type="GO" id="GO:0016020">
    <property type="term" value="C:membrane"/>
    <property type="evidence" value="ECO:0007669"/>
    <property type="project" value="UniProtKB-SubCell"/>
</dbReference>
<dbReference type="EMBL" id="NKQK01000001">
    <property type="protein sequence ID" value="PSS35840.1"/>
    <property type="molecule type" value="Genomic_DNA"/>
</dbReference>
<reference evidence="11 12" key="1">
    <citation type="submission" date="2017-07" db="EMBL/GenBank/DDBJ databases">
        <title>An improved, manually edited Actinidia chinensis var. chinensis (kiwifruit) genome highlights the challenges associated with draft genomes and gene prediction in plants.</title>
        <authorList>
            <person name="Pilkington S."/>
            <person name="Crowhurst R."/>
            <person name="Hilario E."/>
            <person name="Nardozza S."/>
            <person name="Fraser L."/>
            <person name="Peng Y."/>
            <person name="Gunaseelan K."/>
            <person name="Simpson R."/>
            <person name="Tahir J."/>
            <person name="Deroles S."/>
            <person name="Templeton K."/>
            <person name="Luo Z."/>
            <person name="Davy M."/>
            <person name="Cheng C."/>
            <person name="Mcneilage M."/>
            <person name="Scaglione D."/>
            <person name="Liu Y."/>
            <person name="Zhang Q."/>
            <person name="Datson P."/>
            <person name="De Silva N."/>
            <person name="Gardiner S."/>
            <person name="Bassett H."/>
            <person name="Chagne D."/>
            <person name="Mccallum J."/>
            <person name="Dzierzon H."/>
            <person name="Deng C."/>
            <person name="Wang Y.-Y."/>
            <person name="Barron N."/>
            <person name="Manako K."/>
            <person name="Bowen J."/>
            <person name="Foster T."/>
            <person name="Erridge Z."/>
            <person name="Tiffin H."/>
            <person name="Waite C."/>
            <person name="Davies K."/>
            <person name="Grierson E."/>
            <person name="Laing W."/>
            <person name="Kirk R."/>
            <person name="Chen X."/>
            <person name="Wood M."/>
            <person name="Montefiori M."/>
            <person name="Brummell D."/>
            <person name="Schwinn K."/>
            <person name="Catanach A."/>
            <person name="Fullerton C."/>
            <person name="Li D."/>
            <person name="Meiyalaghan S."/>
            <person name="Nieuwenhuizen N."/>
            <person name="Read N."/>
            <person name="Prakash R."/>
            <person name="Hunter D."/>
            <person name="Zhang H."/>
            <person name="Mckenzie M."/>
            <person name="Knabel M."/>
            <person name="Harris A."/>
            <person name="Allan A."/>
            <person name="Chen A."/>
            <person name="Janssen B."/>
            <person name="Plunkett B."/>
            <person name="Dwamena C."/>
            <person name="Voogd C."/>
            <person name="Leif D."/>
            <person name="Lafferty D."/>
            <person name="Souleyre E."/>
            <person name="Varkonyi-Gasic E."/>
            <person name="Gambi F."/>
            <person name="Hanley J."/>
            <person name="Yao J.-L."/>
            <person name="Cheung J."/>
            <person name="David K."/>
            <person name="Warren B."/>
            <person name="Marsh K."/>
            <person name="Snowden K."/>
            <person name="Lin-Wang K."/>
            <person name="Brian L."/>
            <person name="Martinez-Sanchez M."/>
            <person name="Wang M."/>
            <person name="Ileperuma N."/>
            <person name="Macnee N."/>
            <person name="Campin R."/>
            <person name="Mcatee P."/>
            <person name="Drummond R."/>
            <person name="Espley R."/>
            <person name="Ireland H."/>
            <person name="Wu R."/>
            <person name="Atkinson R."/>
            <person name="Karunairetnam S."/>
            <person name="Bulley S."/>
            <person name="Chunkath S."/>
            <person name="Hanley Z."/>
            <person name="Storey R."/>
            <person name="Thrimawithana A."/>
            <person name="Thomson S."/>
            <person name="David C."/>
            <person name="Testolin R."/>
        </authorList>
    </citation>
    <scope>NUCLEOTIDE SEQUENCE [LARGE SCALE GENOMIC DNA]</scope>
    <source>
        <strain evidence="12">cv. Red5</strain>
        <tissue evidence="11">Young leaf</tissue>
    </source>
</reference>
<feature type="transmembrane region" description="Helical" evidence="9">
    <location>
        <begin position="334"/>
        <end position="362"/>
    </location>
</feature>
<protein>
    <submittedName>
        <fullName evidence="11">Cadmium/zinc-transporting ATPase</fullName>
    </submittedName>
</protein>
<dbReference type="GO" id="GO:0046872">
    <property type="term" value="F:metal ion binding"/>
    <property type="evidence" value="ECO:0007669"/>
    <property type="project" value="UniProtKB-KW"/>
</dbReference>
<dbReference type="GO" id="GO:0016887">
    <property type="term" value="F:ATP hydrolysis activity"/>
    <property type="evidence" value="ECO:0007669"/>
    <property type="project" value="InterPro"/>
</dbReference>
<proteinExistence type="inferred from homology"/>
<dbReference type="NCBIfam" id="TIGR01512">
    <property type="entry name" value="ATPase-IB2_Cd"/>
    <property type="match status" value="1"/>
</dbReference>